<evidence type="ECO:0000256" key="1">
    <source>
        <dbReference type="SAM" id="MobiDB-lite"/>
    </source>
</evidence>
<evidence type="ECO:0000313" key="5">
    <source>
        <dbReference type="WBParaSite" id="EVEC_0000122501-mRNA-1"/>
    </source>
</evidence>
<dbReference type="Proteomes" id="UP000274131">
    <property type="component" value="Unassembled WGS sequence"/>
</dbReference>
<proteinExistence type="predicted"/>
<keyword evidence="2" id="KW-0472">Membrane</keyword>
<accession>A0A0N4UUY3</accession>
<keyword evidence="2" id="KW-1133">Transmembrane helix</keyword>
<feature type="transmembrane region" description="Helical" evidence="2">
    <location>
        <begin position="196"/>
        <end position="218"/>
    </location>
</feature>
<dbReference type="GO" id="GO:0022857">
    <property type="term" value="F:transmembrane transporter activity"/>
    <property type="evidence" value="ECO:0007669"/>
    <property type="project" value="InterPro"/>
</dbReference>
<dbReference type="OrthoDB" id="2985014at2759"/>
<dbReference type="Gene3D" id="1.20.1250.20">
    <property type="entry name" value="MFS general substrate transporter like domains"/>
    <property type="match status" value="2"/>
</dbReference>
<evidence type="ECO:0000256" key="2">
    <source>
        <dbReference type="SAM" id="Phobius"/>
    </source>
</evidence>
<dbReference type="STRING" id="51028.A0A0N4UUY3"/>
<feature type="transmembrane region" description="Helical" evidence="2">
    <location>
        <begin position="396"/>
        <end position="418"/>
    </location>
</feature>
<feature type="compositionally biased region" description="Basic and acidic residues" evidence="1">
    <location>
        <begin position="1"/>
        <end position="19"/>
    </location>
</feature>
<sequence length="505" mass="55547">MPREKRESVPVTLNDERDGGQIQNARSATSTVYPESVSALSVQQLEDVQARLEGMRSRAFRREREEGNFTLGCLKLFHTRTRFIMVILVLFCLASVWSNILTFNIAALCMNPNNSTDDDFTPLNSSQPFKPRPSLFTPRQRTYLTSAVAAAALIANFPLVSIVNQFGIRTVFTLLGLFSAFSTCLLPTATRLGFSYLLGARILQGIAFAANFPVIGEFTSKWTYYKQNGLFVSILVAYVQLAPALTMSSSGMLCSSHWGWPSVYYAHGIISVILFSVFGIFYRNSPSKHPFVNEQERTKIAVGKTECTKEEISHIPYSNILQTASVWAVWLAAIGNFTCVNVLFLYSPTYLHRTLGFEMSHTGLAAAIPPLLQFLIKLFAGFTSDKIKFLGETGKLRLYNSFAFLGCGTFLAGVAFIPISHRNFAIICLGAAAGILGFTTGGFFKAAPLVSKHYSPFVTGNVSLGLMCSADPAPWTTDEFSREASRLRMAARASKSQIAPELSMG</sequence>
<dbReference type="PANTHER" id="PTHR45757:SF23">
    <property type="entry name" value="MAJOR FACILITATOR SUPERFAMILY (MFS) PROFILE DOMAIN-CONTAINING PROTEIN"/>
    <property type="match status" value="1"/>
</dbReference>
<dbReference type="WBParaSite" id="EVEC_0000122501-mRNA-1">
    <property type="protein sequence ID" value="EVEC_0000122501-mRNA-1"/>
    <property type="gene ID" value="EVEC_0000122501"/>
</dbReference>
<name>A0A0N4UUY3_ENTVE</name>
<gene>
    <name evidence="3" type="ORF">EVEC_LOCUS933</name>
</gene>
<feature type="transmembrane region" description="Helical" evidence="2">
    <location>
        <begin position="230"/>
        <end position="252"/>
    </location>
</feature>
<feature type="transmembrane region" description="Helical" evidence="2">
    <location>
        <begin position="326"/>
        <end position="346"/>
    </location>
</feature>
<feature type="transmembrane region" description="Helical" evidence="2">
    <location>
        <begin position="264"/>
        <end position="282"/>
    </location>
</feature>
<keyword evidence="4" id="KW-1185">Reference proteome</keyword>
<dbReference type="PANTHER" id="PTHR45757">
    <property type="entry name" value="PROTEIN CBG23364-RELATED"/>
    <property type="match status" value="1"/>
</dbReference>
<feature type="transmembrane region" description="Helical" evidence="2">
    <location>
        <begin position="170"/>
        <end position="190"/>
    </location>
</feature>
<dbReference type="SUPFAM" id="SSF103473">
    <property type="entry name" value="MFS general substrate transporter"/>
    <property type="match status" value="1"/>
</dbReference>
<dbReference type="InterPro" id="IPR011701">
    <property type="entry name" value="MFS"/>
</dbReference>
<feature type="region of interest" description="Disordered" evidence="1">
    <location>
        <begin position="1"/>
        <end position="27"/>
    </location>
</feature>
<organism evidence="5">
    <name type="scientific">Enterobius vermicularis</name>
    <name type="common">Human pinworm</name>
    <dbReference type="NCBI Taxonomy" id="51028"/>
    <lineage>
        <taxon>Eukaryota</taxon>
        <taxon>Metazoa</taxon>
        <taxon>Ecdysozoa</taxon>
        <taxon>Nematoda</taxon>
        <taxon>Chromadorea</taxon>
        <taxon>Rhabditida</taxon>
        <taxon>Spirurina</taxon>
        <taxon>Oxyuridomorpha</taxon>
        <taxon>Oxyuroidea</taxon>
        <taxon>Oxyuridae</taxon>
        <taxon>Enterobius</taxon>
    </lineage>
</organism>
<feature type="transmembrane region" description="Helical" evidence="2">
    <location>
        <begin position="143"/>
        <end position="163"/>
    </location>
</feature>
<evidence type="ECO:0000313" key="4">
    <source>
        <dbReference type="Proteomes" id="UP000274131"/>
    </source>
</evidence>
<reference evidence="5" key="1">
    <citation type="submission" date="2017-02" db="UniProtKB">
        <authorList>
            <consortium name="WormBaseParasite"/>
        </authorList>
    </citation>
    <scope>IDENTIFICATION</scope>
</reference>
<dbReference type="GO" id="GO:0016020">
    <property type="term" value="C:membrane"/>
    <property type="evidence" value="ECO:0007669"/>
    <property type="project" value="TreeGrafter"/>
</dbReference>
<keyword evidence="2" id="KW-0812">Transmembrane</keyword>
<evidence type="ECO:0000313" key="3">
    <source>
        <dbReference type="EMBL" id="VDD85790.1"/>
    </source>
</evidence>
<reference evidence="3 4" key="2">
    <citation type="submission" date="2018-10" db="EMBL/GenBank/DDBJ databases">
        <authorList>
            <consortium name="Pathogen Informatics"/>
        </authorList>
    </citation>
    <scope>NUCLEOTIDE SEQUENCE [LARGE SCALE GENOMIC DNA]</scope>
</reference>
<feature type="transmembrane region" description="Helical" evidence="2">
    <location>
        <begin position="83"/>
        <end position="107"/>
    </location>
</feature>
<dbReference type="AlphaFoldDB" id="A0A0N4UUY3"/>
<dbReference type="InterPro" id="IPR036259">
    <property type="entry name" value="MFS_trans_sf"/>
</dbReference>
<feature type="transmembrane region" description="Helical" evidence="2">
    <location>
        <begin position="424"/>
        <end position="444"/>
    </location>
</feature>
<dbReference type="Pfam" id="PF07690">
    <property type="entry name" value="MFS_1"/>
    <property type="match status" value="1"/>
</dbReference>
<protein>
    <submittedName>
        <fullName evidence="5">MFS domain-containing protein</fullName>
    </submittedName>
</protein>
<feature type="transmembrane region" description="Helical" evidence="2">
    <location>
        <begin position="366"/>
        <end position="384"/>
    </location>
</feature>
<dbReference type="EMBL" id="UXUI01007150">
    <property type="protein sequence ID" value="VDD85790.1"/>
    <property type="molecule type" value="Genomic_DNA"/>
</dbReference>